<dbReference type="GO" id="GO:0001708">
    <property type="term" value="P:cell fate specification"/>
    <property type="evidence" value="ECO:0007669"/>
    <property type="project" value="TreeGrafter"/>
</dbReference>
<gene>
    <name evidence="2" type="ORF">OSB1V03_LOCUS9589</name>
</gene>
<dbReference type="GO" id="GO:0090090">
    <property type="term" value="P:negative regulation of canonical Wnt signaling pathway"/>
    <property type="evidence" value="ECO:0007669"/>
    <property type="project" value="TreeGrafter"/>
</dbReference>
<dbReference type="Pfam" id="PF05923">
    <property type="entry name" value="APC_r"/>
    <property type="match status" value="2"/>
</dbReference>
<feature type="region of interest" description="Disordered" evidence="1">
    <location>
        <begin position="165"/>
        <end position="210"/>
    </location>
</feature>
<dbReference type="EMBL" id="CAJPIZ010006539">
    <property type="protein sequence ID" value="CAG2109602.1"/>
    <property type="molecule type" value="Genomic_DNA"/>
</dbReference>
<evidence type="ECO:0000256" key="1">
    <source>
        <dbReference type="SAM" id="MobiDB-lite"/>
    </source>
</evidence>
<organism evidence="2">
    <name type="scientific">Medioppia subpectinata</name>
    <dbReference type="NCBI Taxonomy" id="1979941"/>
    <lineage>
        <taxon>Eukaryota</taxon>
        <taxon>Metazoa</taxon>
        <taxon>Ecdysozoa</taxon>
        <taxon>Arthropoda</taxon>
        <taxon>Chelicerata</taxon>
        <taxon>Arachnida</taxon>
        <taxon>Acari</taxon>
        <taxon>Acariformes</taxon>
        <taxon>Sarcoptiformes</taxon>
        <taxon>Oribatida</taxon>
        <taxon>Brachypylina</taxon>
        <taxon>Oppioidea</taxon>
        <taxon>Oppiidae</taxon>
        <taxon>Medioppia</taxon>
    </lineage>
</organism>
<dbReference type="GO" id="GO:0007026">
    <property type="term" value="P:negative regulation of microtubule depolymerization"/>
    <property type="evidence" value="ECO:0007669"/>
    <property type="project" value="TreeGrafter"/>
</dbReference>
<keyword evidence="3" id="KW-1185">Reference proteome</keyword>
<reference evidence="2" key="1">
    <citation type="submission" date="2020-11" db="EMBL/GenBank/DDBJ databases">
        <authorList>
            <person name="Tran Van P."/>
        </authorList>
    </citation>
    <scope>NUCLEOTIDE SEQUENCE</scope>
</reference>
<proteinExistence type="predicted"/>
<dbReference type="InterPro" id="IPR009223">
    <property type="entry name" value="APC_rpt"/>
</dbReference>
<dbReference type="GO" id="GO:0008013">
    <property type="term" value="F:beta-catenin binding"/>
    <property type="evidence" value="ECO:0007669"/>
    <property type="project" value="InterPro"/>
</dbReference>
<dbReference type="GO" id="GO:0016055">
    <property type="term" value="P:Wnt signaling pathway"/>
    <property type="evidence" value="ECO:0007669"/>
    <property type="project" value="InterPro"/>
</dbReference>
<dbReference type="PANTHER" id="PTHR12607">
    <property type="entry name" value="ADENOMATOUS POLYPOSIS COLI PROTEIN FAMILY"/>
    <property type="match status" value="1"/>
</dbReference>
<feature type="compositionally biased region" description="Basic and acidic residues" evidence="1">
    <location>
        <begin position="193"/>
        <end position="206"/>
    </location>
</feature>
<feature type="compositionally biased region" description="Low complexity" evidence="1">
    <location>
        <begin position="172"/>
        <end position="184"/>
    </location>
</feature>
<feature type="compositionally biased region" description="Polar residues" evidence="1">
    <location>
        <begin position="345"/>
        <end position="356"/>
    </location>
</feature>
<feature type="region of interest" description="Disordered" evidence="1">
    <location>
        <begin position="339"/>
        <end position="362"/>
    </location>
</feature>
<dbReference type="OrthoDB" id="5918429at2759"/>
<evidence type="ECO:0000313" key="3">
    <source>
        <dbReference type="Proteomes" id="UP000759131"/>
    </source>
</evidence>
<dbReference type="GO" id="GO:0007389">
    <property type="term" value="P:pattern specification process"/>
    <property type="evidence" value="ECO:0007669"/>
    <property type="project" value="TreeGrafter"/>
</dbReference>
<dbReference type="EMBL" id="OC861114">
    <property type="protein sequence ID" value="CAD7629172.1"/>
    <property type="molecule type" value="Genomic_DNA"/>
</dbReference>
<accession>A0A7R9KVP5</accession>
<feature type="non-terminal residue" evidence="2">
    <location>
        <position position="496"/>
    </location>
</feature>
<name>A0A7R9KVP5_9ACAR</name>
<dbReference type="GO" id="GO:0005881">
    <property type="term" value="C:cytoplasmic microtubule"/>
    <property type="evidence" value="ECO:0007669"/>
    <property type="project" value="TreeGrafter"/>
</dbReference>
<dbReference type="GO" id="GO:0030877">
    <property type="term" value="C:beta-catenin destruction complex"/>
    <property type="evidence" value="ECO:0007669"/>
    <property type="project" value="TreeGrafter"/>
</dbReference>
<evidence type="ECO:0000313" key="2">
    <source>
        <dbReference type="EMBL" id="CAD7629172.1"/>
    </source>
</evidence>
<dbReference type="GO" id="GO:0008017">
    <property type="term" value="F:microtubule binding"/>
    <property type="evidence" value="ECO:0007669"/>
    <property type="project" value="TreeGrafter"/>
</dbReference>
<dbReference type="Proteomes" id="UP000759131">
    <property type="component" value="Unassembled WGS sequence"/>
</dbReference>
<protein>
    <submittedName>
        <fullName evidence="2">Uncharacterized protein</fullName>
    </submittedName>
</protein>
<feature type="region of interest" description="Disordered" evidence="1">
    <location>
        <begin position="436"/>
        <end position="480"/>
    </location>
</feature>
<feature type="compositionally biased region" description="Low complexity" evidence="1">
    <location>
        <begin position="471"/>
        <end position="480"/>
    </location>
</feature>
<dbReference type="GO" id="GO:0016477">
    <property type="term" value="P:cell migration"/>
    <property type="evidence" value="ECO:0007669"/>
    <property type="project" value="TreeGrafter"/>
</dbReference>
<dbReference type="PANTHER" id="PTHR12607:SF12">
    <property type="entry name" value="APC-LIKE, ISOFORM A-RELATED"/>
    <property type="match status" value="1"/>
</dbReference>
<sequence>IDDFIAPRCNTSHKPEVAACEDSVKVYKTEGTPLNFSLASSLSDFRDTGLTFAEEKKDLCASLAANSTTFDAIAHQCNSSDSKTTDKPRVMFKKPTLPPKPKFTISPKKPTIDETVEECDQSNQIDISAKSILMYSRSSSINSLSDCEIKSDVCQSSVISEFSGRASEVVTPSDLPDSPLDSPRPLSPKPTPRLHDRQTGKRETDRQTTAVSVANSENCVFFEDRHITYATEGTEGTPAIFSLCTSLSSLTEDIDAINLNDNNGHKSDALTQIVEVNDMNDMDSQIVYTSSEDEGEDQLLAACISSGMKSISNEKTISCNSIQRIKPKEVVVNSSSIKSMPIPKQRSTASSESMTRSAPDGRPSYMNAMKVSPISPVLPILTTHAYNDRTPFKSNGKSRNTCVNPIHNISDESDDEEILQKCIESGMTANRKLINTSNKCDKNGNKRSPKTPKWRPFSQMEDNLHSEPQNTTTIQTTTKTAKSCDNSRRKCLVTSV</sequence>
<dbReference type="GO" id="GO:0007399">
    <property type="term" value="P:nervous system development"/>
    <property type="evidence" value="ECO:0007669"/>
    <property type="project" value="TreeGrafter"/>
</dbReference>
<dbReference type="AlphaFoldDB" id="A0A7R9KVP5"/>
<dbReference type="InterPro" id="IPR026818">
    <property type="entry name" value="Apc_fam"/>
</dbReference>
<dbReference type="GO" id="GO:0016342">
    <property type="term" value="C:catenin complex"/>
    <property type="evidence" value="ECO:0007669"/>
    <property type="project" value="TreeGrafter"/>
</dbReference>
<dbReference type="GO" id="GO:0045295">
    <property type="term" value="F:gamma-catenin binding"/>
    <property type="evidence" value="ECO:0007669"/>
    <property type="project" value="TreeGrafter"/>
</dbReference>